<dbReference type="RefSeq" id="WP_160128021.1">
    <property type="nucleotide sequence ID" value="NZ_CP019288.1"/>
</dbReference>
<dbReference type="KEGG" id="kan:IMCC3317_06150"/>
<organism evidence="2 3">
    <name type="scientific">Kordia antarctica</name>
    <dbReference type="NCBI Taxonomy" id="1218801"/>
    <lineage>
        <taxon>Bacteria</taxon>
        <taxon>Pseudomonadati</taxon>
        <taxon>Bacteroidota</taxon>
        <taxon>Flavobacteriia</taxon>
        <taxon>Flavobacteriales</taxon>
        <taxon>Flavobacteriaceae</taxon>
        <taxon>Kordia</taxon>
    </lineage>
</organism>
<keyword evidence="1" id="KW-0175">Coiled coil</keyword>
<gene>
    <name evidence="2" type="ORF">IMCC3317_06150</name>
</gene>
<dbReference type="OrthoDB" id="1420424at2"/>
<proteinExistence type="predicted"/>
<evidence type="ECO:0008006" key="4">
    <source>
        <dbReference type="Google" id="ProtNLM"/>
    </source>
</evidence>
<protein>
    <recommendedName>
        <fullName evidence="4">Adhesin domain-containing protein</fullName>
    </recommendedName>
</protein>
<dbReference type="EMBL" id="CP019288">
    <property type="protein sequence ID" value="QHI35269.1"/>
    <property type="molecule type" value="Genomic_DNA"/>
</dbReference>
<dbReference type="Proteomes" id="UP000464657">
    <property type="component" value="Chromosome"/>
</dbReference>
<evidence type="ECO:0000313" key="3">
    <source>
        <dbReference type="Proteomes" id="UP000464657"/>
    </source>
</evidence>
<evidence type="ECO:0000313" key="2">
    <source>
        <dbReference type="EMBL" id="QHI35269.1"/>
    </source>
</evidence>
<name>A0A7L4ZFJ5_9FLAO</name>
<sequence length="483" mass="54993">MMHKSKMKSCVLIALLIITFGYSQSKKRTKKEVFTVNKDVTLEINTSHADVEFDTWNKNKIEITATIEIEDATEEEIEAYFKKWNFEAIGNSEKVTVTSKGSSSFFGESRQFTLSDPIIIEQLQRPLIFEMPEIPEIPELPNLVMESMEGVKFDYEAYQKDGEAYMKKWQKQWKDGFDEKKFKEGMEKWKVEFEKLQEERDKLRKSVNEKQQKGLVEIQGKVVAKGRAFNKQELLKQKEELLNRFELIQESNLQNNRVINLNRNGNESDVFFISSGNKHYKVKKTIKIKMPKKTKLKLNVRHGEVTLAATSENVNAKLSHAALYANVINGANTTIESSYAPIHVTRWNNGTLKVNFVNTVDLQFVNAINLMSNSSKVSLGTLGEKGIISGTFGKLLIHNVSDNFKTLDIILENTDARIQLPDAAFKLYYIGSKSSISYPDSVIGTENKTQFNTIVRGYQKVNTSGSEININAKFSEVSLKGKS</sequence>
<keyword evidence="3" id="KW-1185">Reference proteome</keyword>
<feature type="coiled-coil region" evidence="1">
    <location>
        <begin position="179"/>
        <end position="251"/>
    </location>
</feature>
<accession>A0A7L4ZFJ5</accession>
<dbReference type="AlphaFoldDB" id="A0A7L4ZFJ5"/>
<evidence type="ECO:0000256" key="1">
    <source>
        <dbReference type="SAM" id="Coils"/>
    </source>
</evidence>
<reference evidence="2 3" key="1">
    <citation type="journal article" date="2013" name="Int. J. Syst. Evol. Microbiol.">
        <title>Kordia antarctica sp. nov., isolated from Antarctic seawater.</title>
        <authorList>
            <person name="Baek K."/>
            <person name="Choi A."/>
            <person name="Kang I."/>
            <person name="Lee K."/>
            <person name="Cho J.C."/>
        </authorList>
    </citation>
    <scope>NUCLEOTIDE SEQUENCE [LARGE SCALE GENOMIC DNA]</scope>
    <source>
        <strain evidence="2 3">IMCC3317</strain>
    </source>
</reference>